<feature type="compositionally biased region" description="Polar residues" evidence="2">
    <location>
        <begin position="18"/>
        <end position="29"/>
    </location>
</feature>
<proteinExistence type="predicted"/>
<evidence type="ECO:0000256" key="2">
    <source>
        <dbReference type="SAM" id="MobiDB-lite"/>
    </source>
</evidence>
<accession>A0A1J9RFR8</accession>
<keyword evidence="4" id="KW-1185">Reference proteome</keyword>
<feature type="compositionally biased region" description="Basic and acidic residues" evidence="2">
    <location>
        <begin position="39"/>
        <end position="53"/>
    </location>
</feature>
<dbReference type="GeneID" id="31016851"/>
<comment type="caution">
    <text evidence="3">The sequence shown here is derived from an EMBL/GenBank/DDBJ whole genome shotgun (WGS) entry which is preliminary data.</text>
</comment>
<sequence>MSPKANMYGMLGKDSHPSNESQSNIDGVQSISSMASSDDSEKTRSVTPTREEQLSADLDALRIATNLLKEALENLQKVRAQEKEAQTKVLIDITNHYGSIKMNIDTVGQDVNLRQDVKFSSTRGFNSNQIGEYNNWARWQNHNITKETRHYMTLTPLVSVHTGWLIKDFPHTPEDFSNLNRTSLIRLIHEVRTHAPYQDLDHISKMRETFRIAIGQPQI</sequence>
<evidence type="ECO:0000313" key="3">
    <source>
        <dbReference type="EMBL" id="OJD31387.1"/>
    </source>
</evidence>
<protein>
    <submittedName>
        <fullName evidence="3">Uncharacterized protein</fullName>
    </submittedName>
</protein>
<name>A0A1J9RFR8_9PEZI</name>
<reference evidence="3 4" key="1">
    <citation type="submission" date="2016-10" db="EMBL/GenBank/DDBJ databases">
        <title>Proteomics and genomics reveal pathogen-plant mechanisms compatible with a hemibiotrophic lifestyle of Diplodia corticola.</title>
        <authorList>
            <person name="Fernandes I."/>
            <person name="De Jonge R."/>
            <person name="Van De Peer Y."/>
            <person name="Devreese B."/>
            <person name="Alves A."/>
            <person name="Esteves A.C."/>
        </authorList>
    </citation>
    <scope>NUCLEOTIDE SEQUENCE [LARGE SCALE GENOMIC DNA]</scope>
    <source>
        <strain evidence="3 4">CBS 112549</strain>
    </source>
</reference>
<feature type="coiled-coil region" evidence="1">
    <location>
        <begin position="58"/>
        <end position="88"/>
    </location>
</feature>
<evidence type="ECO:0000313" key="4">
    <source>
        <dbReference type="Proteomes" id="UP000183809"/>
    </source>
</evidence>
<dbReference type="RefSeq" id="XP_020127647.1">
    <property type="nucleotide sequence ID" value="XM_020276590.1"/>
</dbReference>
<dbReference type="Proteomes" id="UP000183809">
    <property type="component" value="Unassembled WGS sequence"/>
</dbReference>
<dbReference type="EMBL" id="MNUE01000049">
    <property type="protein sequence ID" value="OJD31387.1"/>
    <property type="molecule type" value="Genomic_DNA"/>
</dbReference>
<gene>
    <name evidence="3" type="ORF">BKCO1_4900073</name>
</gene>
<organism evidence="3 4">
    <name type="scientific">Diplodia corticola</name>
    <dbReference type="NCBI Taxonomy" id="236234"/>
    <lineage>
        <taxon>Eukaryota</taxon>
        <taxon>Fungi</taxon>
        <taxon>Dikarya</taxon>
        <taxon>Ascomycota</taxon>
        <taxon>Pezizomycotina</taxon>
        <taxon>Dothideomycetes</taxon>
        <taxon>Dothideomycetes incertae sedis</taxon>
        <taxon>Botryosphaeriales</taxon>
        <taxon>Botryosphaeriaceae</taxon>
        <taxon>Diplodia</taxon>
    </lineage>
</organism>
<keyword evidence="1" id="KW-0175">Coiled coil</keyword>
<feature type="region of interest" description="Disordered" evidence="2">
    <location>
        <begin position="1"/>
        <end position="53"/>
    </location>
</feature>
<evidence type="ECO:0000256" key="1">
    <source>
        <dbReference type="SAM" id="Coils"/>
    </source>
</evidence>
<dbReference type="AlphaFoldDB" id="A0A1J9RFR8"/>